<keyword evidence="5" id="KW-0031">Aminopeptidase</keyword>
<feature type="domain" description="Creatinase N-terminal" evidence="3">
    <location>
        <begin position="11"/>
        <end position="147"/>
    </location>
</feature>
<sequence>MASYISTVILRKLREAMKNTSYVCQSLQAYIIPSCDAHQSEYIAACDERRAYVTGFTGSAGTAIVTENHAALWTDGRYFLQAEQQLDGNWILMKDGLTETPSESKWLCNVLPVASRVGVDPFLMPFYSWQTLSKQLKSEGHMLIPVQQNLVDIIWNDRPEPPLKIVEYLPIEYTGKTWQEKITIVREEMVSNKASVLVLTALDEIAYLFNLRGSDIEYNPVFFSYAVVTLTSVHLFIDERKLTPAVIKYLQEGDSHNLQIHPYENVIDILSSIFNDTDEGKIWISNKSSYALVSLVPKVRRLLKISPVAVNKAIKNEEEIACARNAHIKDSTALCEFFAWLTQEISEGNITEISAAEKLETFRKSKEDYVGPSFETISASGPNASIIHYRPTPETNRKITAEEMYLCDSGGQYRDGTTDVTRTWHFGIPSSFEKECYTLVLKGHISLSSTVFPKFVKGQLLDTLARKYLWEYGLNYLHGTGHGVGAYLNVHEGPMGISFRAHPDDPGLQPGMILSIEPGYYEDEQFGIRLENLAVIKKIQTLHNFRNVEYLTFEPLTLVPFQAKLIEPSMLTAEELKWLNDYHASCREIIGKALEEQGKEETRQWLFR</sequence>
<dbReference type="AlphaFoldDB" id="A0A087TDH1"/>
<comment type="similarity">
    <text evidence="1">Belongs to the peptidase M24B family.</text>
</comment>
<dbReference type="FunFam" id="3.40.350.10:FF:000001">
    <property type="entry name" value="Putative xaa-Pro aminopeptidase 1"/>
    <property type="match status" value="1"/>
</dbReference>
<dbReference type="InterPro" id="IPR029149">
    <property type="entry name" value="Creatin/AminoP/Spt16_N"/>
</dbReference>
<evidence type="ECO:0000259" key="3">
    <source>
        <dbReference type="Pfam" id="PF01321"/>
    </source>
</evidence>
<dbReference type="Pfam" id="PF16188">
    <property type="entry name" value="Peptidase_M24_C"/>
    <property type="match status" value="1"/>
</dbReference>
<dbReference type="InterPro" id="IPR032416">
    <property type="entry name" value="Peptidase_M24_C"/>
</dbReference>
<proteinExistence type="inferred from homology"/>
<dbReference type="InterPro" id="IPR000587">
    <property type="entry name" value="Creatinase_N"/>
</dbReference>
<dbReference type="GO" id="GO:0070006">
    <property type="term" value="F:metalloaminopeptidase activity"/>
    <property type="evidence" value="ECO:0007669"/>
    <property type="project" value="InterPro"/>
</dbReference>
<protein>
    <submittedName>
        <fullName evidence="5">Xaa-Pro aminopeptidase 1</fullName>
    </submittedName>
</protein>
<evidence type="ECO:0000256" key="1">
    <source>
        <dbReference type="ARBA" id="ARBA00008766"/>
    </source>
</evidence>
<evidence type="ECO:0000313" key="6">
    <source>
        <dbReference type="Proteomes" id="UP000054359"/>
    </source>
</evidence>
<feature type="domain" description="Peptidase M24" evidence="2">
    <location>
        <begin position="322"/>
        <end position="537"/>
    </location>
</feature>
<dbReference type="PANTHER" id="PTHR43763:SF20">
    <property type="entry name" value="XAA-PRO AMINOPEPTIDASE APEPP"/>
    <property type="match status" value="1"/>
</dbReference>
<name>A0A087TDH1_STEMI</name>
<dbReference type="InterPro" id="IPR036005">
    <property type="entry name" value="Creatinase/aminopeptidase-like"/>
</dbReference>
<feature type="non-terminal residue" evidence="5">
    <location>
        <position position="608"/>
    </location>
</feature>
<dbReference type="FunFam" id="3.90.230.10:FF:000004">
    <property type="entry name" value="xaa-Pro aminopeptidase 1 isoform X1"/>
    <property type="match status" value="1"/>
</dbReference>
<evidence type="ECO:0000313" key="5">
    <source>
        <dbReference type="EMBL" id="KFM63160.1"/>
    </source>
</evidence>
<dbReference type="SUPFAM" id="SSF55920">
    <property type="entry name" value="Creatinase/aminopeptidase"/>
    <property type="match status" value="1"/>
</dbReference>
<dbReference type="SUPFAM" id="SSF53092">
    <property type="entry name" value="Creatinase/prolidase N-terminal domain"/>
    <property type="match status" value="1"/>
</dbReference>
<dbReference type="OMA" id="AMAKFPP"/>
<dbReference type="Proteomes" id="UP000054359">
    <property type="component" value="Unassembled WGS sequence"/>
</dbReference>
<keyword evidence="6" id="KW-1185">Reference proteome</keyword>
<keyword evidence="5" id="KW-0645">Protease</keyword>
<organism evidence="5 6">
    <name type="scientific">Stegodyphus mimosarum</name>
    <name type="common">African social velvet spider</name>
    <dbReference type="NCBI Taxonomy" id="407821"/>
    <lineage>
        <taxon>Eukaryota</taxon>
        <taxon>Metazoa</taxon>
        <taxon>Ecdysozoa</taxon>
        <taxon>Arthropoda</taxon>
        <taxon>Chelicerata</taxon>
        <taxon>Arachnida</taxon>
        <taxon>Araneae</taxon>
        <taxon>Araneomorphae</taxon>
        <taxon>Entelegynae</taxon>
        <taxon>Eresoidea</taxon>
        <taxon>Eresidae</taxon>
        <taxon>Stegodyphus</taxon>
    </lineage>
</organism>
<dbReference type="InterPro" id="IPR033740">
    <property type="entry name" value="Pept_M24B"/>
</dbReference>
<keyword evidence="5" id="KW-0378">Hydrolase</keyword>
<dbReference type="STRING" id="407821.A0A087TDH1"/>
<dbReference type="InterPro" id="IPR000994">
    <property type="entry name" value="Pept_M24"/>
</dbReference>
<dbReference type="Pfam" id="PF16189">
    <property type="entry name" value="Creatinase_N_2"/>
    <property type="match status" value="1"/>
</dbReference>
<feature type="domain" description="Peptidase M24 C-terminal" evidence="4">
    <location>
        <begin position="549"/>
        <end position="607"/>
    </location>
</feature>
<dbReference type="Pfam" id="PF01321">
    <property type="entry name" value="Creatinase_N"/>
    <property type="match status" value="1"/>
</dbReference>
<dbReference type="OrthoDB" id="9995434at2759"/>
<dbReference type="Pfam" id="PF00557">
    <property type="entry name" value="Peptidase_M24"/>
    <property type="match status" value="1"/>
</dbReference>
<gene>
    <name evidence="5" type="ORF">X975_06205</name>
</gene>
<reference evidence="5 6" key="1">
    <citation type="submission" date="2013-11" db="EMBL/GenBank/DDBJ databases">
        <title>Genome sequencing of Stegodyphus mimosarum.</title>
        <authorList>
            <person name="Bechsgaard J."/>
        </authorList>
    </citation>
    <scope>NUCLEOTIDE SEQUENCE [LARGE SCALE GENOMIC DNA]</scope>
</reference>
<evidence type="ECO:0000259" key="2">
    <source>
        <dbReference type="Pfam" id="PF00557"/>
    </source>
</evidence>
<dbReference type="Gene3D" id="3.40.350.10">
    <property type="entry name" value="Creatinase/prolidase N-terminal domain"/>
    <property type="match status" value="2"/>
</dbReference>
<dbReference type="CDD" id="cd01085">
    <property type="entry name" value="APP"/>
    <property type="match status" value="1"/>
</dbReference>
<accession>A0A087TDH1</accession>
<evidence type="ECO:0000259" key="4">
    <source>
        <dbReference type="Pfam" id="PF16188"/>
    </source>
</evidence>
<dbReference type="PANTHER" id="PTHR43763">
    <property type="entry name" value="XAA-PRO AMINOPEPTIDASE 1"/>
    <property type="match status" value="1"/>
</dbReference>
<dbReference type="EMBL" id="KK114726">
    <property type="protein sequence ID" value="KFM63160.1"/>
    <property type="molecule type" value="Genomic_DNA"/>
</dbReference>
<dbReference type="Gene3D" id="3.90.230.10">
    <property type="entry name" value="Creatinase/methionine aminopeptidase superfamily"/>
    <property type="match status" value="1"/>
</dbReference>
<dbReference type="InterPro" id="IPR050422">
    <property type="entry name" value="X-Pro_aminopeptidase_P"/>
</dbReference>